<evidence type="ECO:0000313" key="7">
    <source>
        <dbReference type="Proteomes" id="UP000199074"/>
    </source>
</evidence>
<evidence type="ECO:0000259" key="5">
    <source>
        <dbReference type="Pfam" id="PF13439"/>
    </source>
</evidence>
<proteinExistence type="inferred from homology"/>
<sequence length="347" mass="37054">MSTKRPAAFAIPGDATQKTGGYIYEYELLQALRRNGRPVEHIELGAGFPDPTPAETQAAIDAMAALSEDTPLIIDGLVFGSIDTAGLATVKAPIIAMIHHPLGLETGLSPERSAYLLQREADNLALAQAVLVPSPHTARILKDHFGVAEDKITIALPGFRPSDPVKTPLFPPLILSVGLLAERKGHDVLVSALGKIRDLDWQAQIVGKTHDPSVEAGLRSQIADFNLSDRITMTGLLNDAEVITRYRQATIFALATRYEGYGIVLGEALLHGLPIVTCRTGAVPDTVPEGAGILVPVDDVEAFANALRRLLSDHDMRQAMSATSSQTGRSLPSWNDTCGVVDQVLGP</sequence>
<dbReference type="RefSeq" id="WP_092420456.1">
    <property type="nucleotide sequence ID" value="NZ_FPCK01000001.1"/>
</dbReference>
<protein>
    <submittedName>
        <fullName evidence="6">Uncharacterized protein</fullName>
    </submittedName>
</protein>
<dbReference type="Gene3D" id="3.40.50.2000">
    <property type="entry name" value="Glycogen Phosphorylase B"/>
    <property type="match status" value="2"/>
</dbReference>
<dbReference type="PANTHER" id="PTHR12526">
    <property type="entry name" value="GLYCOSYLTRANSFERASE"/>
    <property type="match status" value="1"/>
</dbReference>
<dbReference type="GO" id="GO:0016757">
    <property type="term" value="F:glycosyltransferase activity"/>
    <property type="evidence" value="ECO:0007669"/>
    <property type="project" value="UniProtKB-KW"/>
</dbReference>
<dbReference type="Pfam" id="PF13439">
    <property type="entry name" value="Glyco_transf_4"/>
    <property type="match status" value="1"/>
</dbReference>
<gene>
    <name evidence="6" type="ORF">SAMN05216456_0492</name>
</gene>
<dbReference type="CDD" id="cd03801">
    <property type="entry name" value="GT4_PimA-like"/>
    <property type="match status" value="1"/>
</dbReference>
<dbReference type="InterPro" id="IPR001296">
    <property type="entry name" value="Glyco_trans_1"/>
</dbReference>
<dbReference type="SUPFAM" id="SSF53756">
    <property type="entry name" value="UDP-Glycosyltransferase/glycogen phosphorylase"/>
    <property type="match status" value="1"/>
</dbReference>
<dbReference type="Proteomes" id="UP000199074">
    <property type="component" value="Unassembled WGS sequence"/>
</dbReference>
<keyword evidence="7" id="KW-1185">Reference proteome</keyword>
<evidence type="ECO:0000256" key="1">
    <source>
        <dbReference type="ARBA" id="ARBA00009481"/>
    </source>
</evidence>
<dbReference type="OrthoDB" id="9781738at2"/>
<dbReference type="InterPro" id="IPR028098">
    <property type="entry name" value="Glyco_trans_4-like_N"/>
</dbReference>
<dbReference type="AlphaFoldDB" id="A0A1I7N119"/>
<name>A0A1I7N119_9HYPH</name>
<reference evidence="6 7" key="1">
    <citation type="submission" date="2016-10" db="EMBL/GenBank/DDBJ databases">
        <authorList>
            <person name="de Groot N.N."/>
        </authorList>
    </citation>
    <scope>NUCLEOTIDE SEQUENCE [LARGE SCALE GENOMIC DNA]</scope>
    <source>
        <strain evidence="6 7">IPL20</strain>
    </source>
</reference>
<feature type="domain" description="Glycosyl transferase family 1" evidence="4">
    <location>
        <begin position="171"/>
        <end position="323"/>
    </location>
</feature>
<dbReference type="PANTHER" id="PTHR12526:SF640">
    <property type="entry name" value="COLANIC ACID BIOSYNTHESIS GLYCOSYLTRANSFERASE WCAL-RELATED"/>
    <property type="match status" value="1"/>
</dbReference>
<dbReference type="STRING" id="429728.SAMN05216456_0492"/>
<evidence type="ECO:0000256" key="2">
    <source>
        <dbReference type="ARBA" id="ARBA00022676"/>
    </source>
</evidence>
<feature type="domain" description="Glycosyltransferase subfamily 4-like N-terminal" evidence="5">
    <location>
        <begin position="85"/>
        <end position="158"/>
    </location>
</feature>
<evidence type="ECO:0000313" key="6">
    <source>
        <dbReference type="EMBL" id="SFV28328.1"/>
    </source>
</evidence>
<comment type="similarity">
    <text evidence="1">Belongs to the glycosyltransferase group 1 family. Glycosyltransferase 4 subfamily.</text>
</comment>
<dbReference type="EMBL" id="FPCK01000001">
    <property type="protein sequence ID" value="SFV28328.1"/>
    <property type="molecule type" value="Genomic_DNA"/>
</dbReference>
<organism evidence="6 7">
    <name type="scientific">Devosia crocina</name>
    <dbReference type="NCBI Taxonomy" id="429728"/>
    <lineage>
        <taxon>Bacteria</taxon>
        <taxon>Pseudomonadati</taxon>
        <taxon>Pseudomonadota</taxon>
        <taxon>Alphaproteobacteria</taxon>
        <taxon>Hyphomicrobiales</taxon>
        <taxon>Devosiaceae</taxon>
        <taxon>Devosia</taxon>
    </lineage>
</organism>
<evidence type="ECO:0000256" key="3">
    <source>
        <dbReference type="ARBA" id="ARBA00022679"/>
    </source>
</evidence>
<evidence type="ECO:0000259" key="4">
    <source>
        <dbReference type="Pfam" id="PF00534"/>
    </source>
</evidence>
<keyword evidence="3" id="KW-0808">Transferase</keyword>
<keyword evidence="2" id="KW-0328">Glycosyltransferase</keyword>
<dbReference type="Pfam" id="PF00534">
    <property type="entry name" value="Glycos_transf_1"/>
    <property type="match status" value="1"/>
</dbReference>
<accession>A0A1I7N119</accession>